<comment type="caution">
    <text evidence="2">The sequence shown here is derived from an EMBL/GenBank/DDBJ whole genome shotgun (WGS) entry which is preliminary data.</text>
</comment>
<protein>
    <submittedName>
        <fullName evidence="2">Uncharacterized protein</fullName>
    </submittedName>
</protein>
<feature type="compositionally biased region" description="Basic residues" evidence="1">
    <location>
        <begin position="335"/>
        <end position="344"/>
    </location>
</feature>
<sequence>MASGRSTGIVEHRADLLNIPILKFSYSTASADRTSPLGWTHLSSSGDLAVVFDHIMPPETSSAFCQGDRRLRVFRSGAIMEQLNLNSLAREAAAVPSHAFAQNMKPPVAIIVKSPCLAVRYPMRNDQTRRFQIKFSSDADYSTVISIFNKLGCPITHSAIVSPQQASSNRPFSSTSQTPSLLQIGSGAHATPPVLSARPTREQYHGRPCPSSLTEQNTSGSVISSFSNISASTSSGNQVNQRPHTSAVFIPSTGPAYNFTTPNLSHVDMQGQSSTPFHTAKQNMVPISEKHADARQPSDWAFKDRPVTSPALPDVDSLNKILPPKRDLPFAKPGTKPRSRHPSHSRGPANRLTRTAQPSGLSSPSISQAAASTFNTNENPPAKTNQESNGIVTKWGANGDSTNPYPPFRRTQARETLEGNNTSTSQKSTSSTGIDPSASFTNGAGNGQSEESNNVSNEVAMTTQNAIVSATPQLSAERCPGGGFIFSAEPTNTRDISPSELSAYLSTRSPERTALVESWVCSQLENDSFLALCQDVEGVWRRIAFGY</sequence>
<dbReference type="InterPro" id="IPR004354">
    <property type="entry name" value="Meiotic_Rec114"/>
</dbReference>
<evidence type="ECO:0000313" key="2">
    <source>
        <dbReference type="EMBL" id="OJD14174.1"/>
    </source>
</evidence>
<gene>
    <name evidence="2" type="ORF">AJ78_05461</name>
</gene>
<evidence type="ECO:0000313" key="3">
    <source>
        <dbReference type="Proteomes" id="UP000182235"/>
    </source>
</evidence>
<dbReference type="AlphaFoldDB" id="A0A1J9PDT0"/>
<dbReference type="STRING" id="1447872.A0A1J9PDT0"/>
<evidence type="ECO:0000256" key="1">
    <source>
        <dbReference type="SAM" id="MobiDB-lite"/>
    </source>
</evidence>
<proteinExistence type="predicted"/>
<organism evidence="2 3">
    <name type="scientific">Emergomyces pasteurianus Ep9510</name>
    <dbReference type="NCBI Taxonomy" id="1447872"/>
    <lineage>
        <taxon>Eukaryota</taxon>
        <taxon>Fungi</taxon>
        <taxon>Dikarya</taxon>
        <taxon>Ascomycota</taxon>
        <taxon>Pezizomycotina</taxon>
        <taxon>Eurotiomycetes</taxon>
        <taxon>Eurotiomycetidae</taxon>
        <taxon>Onygenales</taxon>
        <taxon>Ajellomycetaceae</taxon>
        <taxon>Emergomyces</taxon>
    </lineage>
</organism>
<feature type="compositionally biased region" description="Low complexity" evidence="1">
    <location>
        <begin position="422"/>
        <end position="432"/>
    </location>
</feature>
<dbReference type="Proteomes" id="UP000182235">
    <property type="component" value="Unassembled WGS sequence"/>
</dbReference>
<feature type="region of interest" description="Disordered" evidence="1">
    <location>
        <begin position="301"/>
        <end position="454"/>
    </location>
</feature>
<keyword evidence="3" id="KW-1185">Reference proteome</keyword>
<dbReference type="GO" id="GO:0007131">
    <property type="term" value="P:reciprocal meiotic recombination"/>
    <property type="evidence" value="ECO:0007669"/>
    <property type="project" value="InterPro"/>
</dbReference>
<accession>A0A1J9PDT0</accession>
<dbReference type="OrthoDB" id="5360255at2759"/>
<feature type="compositionally biased region" description="Polar residues" evidence="1">
    <location>
        <begin position="352"/>
        <end position="391"/>
    </location>
</feature>
<name>A0A1J9PDT0_9EURO</name>
<dbReference type="VEuPathDB" id="FungiDB:AJ78_05461"/>
<reference evidence="2 3" key="1">
    <citation type="submission" date="2015-07" db="EMBL/GenBank/DDBJ databases">
        <title>Emmonsia species relationships and genome sequence.</title>
        <authorList>
            <consortium name="The Broad Institute Genomics Platform"/>
            <person name="Cuomo C.A."/>
            <person name="Munoz J.F."/>
            <person name="Imamovic A."/>
            <person name="Priest M.E."/>
            <person name="Young S."/>
            <person name="Clay O.K."/>
            <person name="McEwen J.G."/>
        </authorList>
    </citation>
    <scope>NUCLEOTIDE SEQUENCE [LARGE SCALE GENOMIC DNA]</scope>
    <source>
        <strain evidence="2 3">UAMH 9510</strain>
    </source>
</reference>
<feature type="compositionally biased region" description="Polar residues" evidence="1">
    <location>
        <begin position="438"/>
        <end position="454"/>
    </location>
</feature>
<dbReference type="EMBL" id="LGRN01000238">
    <property type="protein sequence ID" value="OJD14174.1"/>
    <property type="molecule type" value="Genomic_DNA"/>
</dbReference>
<feature type="region of interest" description="Disordered" evidence="1">
    <location>
        <begin position="164"/>
        <end position="220"/>
    </location>
</feature>
<dbReference type="Pfam" id="PF03525">
    <property type="entry name" value="Meiotic_rec114"/>
    <property type="match status" value="1"/>
</dbReference>
<feature type="compositionally biased region" description="Polar residues" evidence="1">
    <location>
        <begin position="164"/>
        <end position="183"/>
    </location>
</feature>